<dbReference type="EMBL" id="ACLR01000242">
    <property type="protein sequence ID" value="EEK15874.1"/>
    <property type="molecule type" value="Genomic_DNA"/>
</dbReference>
<dbReference type="OrthoDB" id="9798855at2"/>
<organism evidence="3 4">
    <name type="scientific">Porphyromonas uenonis 60-3</name>
    <dbReference type="NCBI Taxonomy" id="596327"/>
    <lineage>
        <taxon>Bacteria</taxon>
        <taxon>Pseudomonadati</taxon>
        <taxon>Bacteroidota</taxon>
        <taxon>Bacteroidia</taxon>
        <taxon>Bacteroidales</taxon>
        <taxon>Porphyromonadaceae</taxon>
        <taxon>Porphyromonas</taxon>
    </lineage>
</organism>
<dbReference type="PROSITE" id="PS50102">
    <property type="entry name" value="RRM"/>
    <property type="match status" value="1"/>
</dbReference>
<dbReference type="PANTHER" id="PTHR48027">
    <property type="entry name" value="HETEROGENEOUS NUCLEAR RIBONUCLEOPROTEIN 87F-RELATED"/>
    <property type="match status" value="1"/>
</dbReference>
<proteinExistence type="predicted"/>
<evidence type="ECO:0000313" key="4">
    <source>
        <dbReference type="Proteomes" id="UP000003303"/>
    </source>
</evidence>
<protein>
    <recommendedName>
        <fullName evidence="2">RRM domain-containing protein</fullName>
    </recommendedName>
</protein>
<dbReference type="InterPro" id="IPR000504">
    <property type="entry name" value="RRM_dom"/>
</dbReference>
<reference evidence="3 4" key="1">
    <citation type="submission" date="2009-04" db="EMBL/GenBank/DDBJ databases">
        <authorList>
            <person name="Sebastian Y."/>
            <person name="Madupu R."/>
            <person name="Durkin A.S."/>
            <person name="Torralba M."/>
            <person name="Methe B."/>
            <person name="Sutton G.G."/>
            <person name="Strausberg R.L."/>
            <person name="Nelson K.E."/>
        </authorList>
    </citation>
    <scope>NUCLEOTIDE SEQUENCE [LARGE SCALE GENOMIC DNA]</scope>
    <source>
        <strain evidence="3 4">60-3</strain>
    </source>
</reference>
<name>C2MEH5_9PORP</name>
<dbReference type="Gene3D" id="3.30.70.330">
    <property type="match status" value="1"/>
</dbReference>
<gene>
    <name evidence="3" type="ORF">PORUE0001_0801</name>
</gene>
<dbReference type="RefSeq" id="WP_007366244.1">
    <property type="nucleotide sequence ID" value="NZ_ACLR01000242.1"/>
</dbReference>
<sequence>MTLYLGNLSYRVRENDLEQLLSEFGEVSNARVVMDRATGRSRGFGFADMADEDARRAIEALSEQEFEGRRLLIREAEDRPRRERRF</sequence>
<evidence type="ECO:0000259" key="2">
    <source>
        <dbReference type="PROSITE" id="PS50102"/>
    </source>
</evidence>
<dbReference type="SUPFAM" id="SSF54928">
    <property type="entry name" value="RNA-binding domain, RBD"/>
    <property type="match status" value="1"/>
</dbReference>
<evidence type="ECO:0000256" key="1">
    <source>
        <dbReference type="ARBA" id="ARBA00022884"/>
    </source>
</evidence>
<dbReference type="STRING" id="596327.PORUE0001_0801"/>
<keyword evidence="4" id="KW-1185">Reference proteome</keyword>
<dbReference type="InterPro" id="IPR012677">
    <property type="entry name" value="Nucleotide-bd_a/b_plait_sf"/>
</dbReference>
<dbReference type="Proteomes" id="UP000003303">
    <property type="component" value="Unassembled WGS sequence"/>
</dbReference>
<evidence type="ECO:0000313" key="3">
    <source>
        <dbReference type="EMBL" id="EEK15874.1"/>
    </source>
</evidence>
<dbReference type="AlphaFoldDB" id="C2MEH5"/>
<dbReference type="eggNOG" id="COG0724">
    <property type="taxonomic scope" value="Bacteria"/>
</dbReference>
<keyword evidence="1" id="KW-0694">RNA-binding</keyword>
<dbReference type="SMART" id="SM00360">
    <property type="entry name" value="RRM"/>
    <property type="match status" value="1"/>
</dbReference>
<accession>C2MEH5</accession>
<dbReference type="InterPro" id="IPR052462">
    <property type="entry name" value="SLIRP/GR-RBP-like"/>
</dbReference>
<comment type="caution">
    <text evidence="3">The sequence shown here is derived from an EMBL/GenBank/DDBJ whole genome shotgun (WGS) entry which is preliminary data.</text>
</comment>
<dbReference type="GO" id="GO:0003723">
    <property type="term" value="F:RNA binding"/>
    <property type="evidence" value="ECO:0007669"/>
    <property type="project" value="UniProtKB-KW"/>
</dbReference>
<feature type="domain" description="RRM" evidence="2">
    <location>
        <begin position="1"/>
        <end position="78"/>
    </location>
</feature>
<dbReference type="InterPro" id="IPR035979">
    <property type="entry name" value="RBD_domain_sf"/>
</dbReference>
<dbReference type="Pfam" id="PF00076">
    <property type="entry name" value="RRM_1"/>
    <property type="match status" value="1"/>
</dbReference>